<dbReference type="GO" id="GO:0003735">
    <property type="term" value="F:structural constituent of ribosome"/>
    <property type="evidence" value="ECO:0007669"/>
    <property type="project" value="InterPro"/>
</dbReference>
<dbReference type="Proteomes" id="UP000054279">
    <property type="component" value="Unassembled WGS sequence"/>
</dbReference>
<keyword evidence="4" id="KW-0687">Ribonucleoprotein</keyword>
<evidence type="ECO:0000313" key="7">
    <source>
        <dbReference type="Proteomes" id="UP000054279"/>
    </source>
</evidence>
<evidence type="ECO:0000256" key="4">
    <source>
        <dbReference type="ARBA" id="ARBA00023274"/>
    </source>
</evidence>
<dbReference type="OrthoDB" id="1696305at2759"/>
<evidence type="ECO:0000256" key="2">
    <source>
        <dbReference type="ARBA" id="ARBA00022980"/>
    </source>
</evidence>
<keyword evidence="3" id="KW-0496">Mitochondrion</keyword>
<organism evidence="6 7">
    <name type="scientific">Sphaerobolus stellatus (strain SS14)</name>
    <dbReference type="NCBI Taxonomy" id="990650"/>
    <lineage>
        <taxon>Eukaryota</taxon>
        <taxon>Fungi</taxon>
        <taxon>Dikarya</taxon>
        <taxon>Basidiomycota</taxon>
        <taxon>Agaricomycotina</taxon>
        <taxon>Agaricomycetes</taxon>
        <taxon>Phallomycetidae</taxon>
        <taxon>Geastrales</taxon>
        <taxon>Sphaerobolaceae</taxon>
        <taxon>Sphaerobolus</taxon>
    </lineage>
</organism>
<dbReference type="SUPFAM" id="SSF52833">
    <property type="entry name" value="Thioredoxin-like"/>
    <property type="match status" value="1"/>
</dbReference>
<protein>
    <recommendedName>
        <fullName evidence="5">Ribosomal protein/NADH dehydrogenase domain-containing protein</fullName>
    </recommendedName>
</protein>
<comment type="subcellular location">
    <subcellularLocation>
        <location evidence="1">Mitochondrion</location>
    </subcellularLocation>
</comment>
<keyword evidence="2" id="KW-0689">Ribosomal protein</keyword>
<dbReference type="GO" id="GO:0005739">
    <property type="term" value="C:mitochondrion"/>
    <property type="evidence" value="ECO:0007669"/>
    <property type="project" value="UniProtKB-SubCell"/>
</dbReference>
<proteinExistence type="predicted"/>
<dbReference type="InterPro" id="IPR007741">
    <property type="entry name" value="Ribosomal_mL43/mS25/NADH_DH"/>
</dbReference>
<evidence type="ECO:0000256" key="3">
    <source>
        <dbReference type="ARBA" id="ARBA00023128"/>
    </source>
</evidence>
<dbReference type="HOGENOM" id="CLU_103441_0_0_1"/>
<evidence type="ECO:0000259" key="5">
    <source>
        <dbReference type="SMART" id="SM00916"/>
    </source>
</evidence>
<accession>A0A0C9VS00</accession>
<name>A0A0C9VS00_SPHS4</name>
<feature type="domain" description="Ribosomal protein/NADH dehydrogenase" evidence="5">
    <location>
        <begin position="37"/>
        <end position="114"/>
    </location>
</feature>
<sequence>MSAVARGPSKLALILRQLKQEPRPILSSVQSLHCTYASKNDHFGARHFGKEYLPRIAYNNPDVQITVSRPLKKPEESLLPVIDITLLDGTKRTVEMAGKQSNIIFDELLNLNKTVAAKVAKATGSIKKGGRSFTKTRRIL</sequence>
<dbReference type="PANTHER" id="PTHR13274">
    <property type="entry name" value="MITOCHONDRIAL RIBOSOMAL PROTEIN S25"/>
    <property type="match status" value="1"/>
</dbReference>
<dbReference type="InterPro" id="IPR040049">
    <property type="entry name" value="Ribosomal_mS25/mL61"/>
</dbReference>
<evidence type="ECO:0000256" key="1">
    <source>
        <dbReference type="ARBA" id="ARBA00004173"/>
    </source>
</evidence>
<dbReference type="GO" id="GO:1990904">
    <property type="term" value="C:ribonucleoprotein complex"/>
    <property type="evidence" value="ECO:0007669"/>
    <property type="project" value="UniProtKB-KW"/>
</dbReference>
<gene>
    <name evidence="6" type="ORF">M422DRAFT_30081</name>
</gene>
<dbReference type="GO" id="GO:0005840">
    <property type="term" value="C:ribosome"/>
    <property type="evidence" value="ECO:0007669"/>
    <property type="project" value="UniProtKB-KW"/>
</dbReference>
<evidence type="ECO:0000313" key="6">
    <source>
        <dbReference type="EMBL" id="KIJ45227.1"/>
    </source>
</evidence>
<dbReference type="AlphaFoldDB" id="A0A0C9VS00"/>
<dbReference type="EMBL" id="KN837113">
    <property type="protein sequence ID" value="KIJ45227.1"/>
    <property type="molecule type" value="Genomic_DNA"/>
</dbReference>
<reference evidence="6 7" key="1">
    <citation type="submission" date="2014-06" db="EMBL/GenBank/DDBJ databases">
        <title>Evolutionary Origins and Diversification of the Mycorrhizal Mutualists.</title>
        <authorList>
            <consortium name="DOE Joint Genome Institute"/>
            <consortium name="Mycorrhizal Genomics Consortium"/>
            <person name="Kohler A."/>
            <person name="Kuo A."/>
            <person name="Nagy L.G."/>
            <person name="Floudas D."/>
            <person name="Copeland A."/>
            <person name="Barry K.W."/>
            <person name="Cichocki N."/>
            <person name="Veneault-Fourrey C."/>
            <person name="LaButti K."/>
            <person name="Lindquist E.A."/>
            <person name="Lipzen A."/>
            <person name="Lundell T."/>
            <person name="Morin E."/>
            <person name="Murat C."/>
            <person name="Riley R."/>
            <person name="Ohm R."/>
            <person name="Sun H."/>
            <person name="Tunlid A."/>
            <person name="Henrissat B."/>
            <person name="Grigoriev I.V."/>
            <person name="Hibbett D.S."/>
            <person name="Martin F."/>
        </authorList>
    </citation>
    <scope>NUCLEOTIDE SEQUENCE [LARGE SCALE GENOMIC DNA]</scope>
    <source>
        <strain evidence="6 7">SS14</strain>
    </source>
</reference>
<dbReference type="Pfam" id="PF05047">
    <property type="entry name" value="L51_S25_CI-B8"/>
    <property type="match status" value="1"/>
</dbReference>
<dbReference type="SMART" id="SM00916">
    <property type="entry name" value="L51_S25_CI-B8"/>
    <property type="match status" value="1"/>
</dbReference>
<dbReference type="PANTHER" id="PTHR13274:SF2">
    <property type="entry name" value="SMALL RIBOSOMAL SUBUNIT PROTEIN MS25"/>
    <property type="match status" value="1"/>
</dbReference>
<dbReference type="InterPro" id="IPR036249">
    <property type="entry name" value="Thioredoxin-like_sf"/>
</dbReference>
<keyword evidence="7" id="KW-1185">Reference proteome</keyword>